<comment type="catalytic activity">
    <reaction evidence="10 11">
        <text>nicotinate beta-D-ribonucleotide + ATP + H(+) = deamido-NAD(+) + diphosphate</text>
        <dbReference type="Rhea" id="RHEA:22860"/>
        <dbReference type="ChEBI" id="CHEBI:15378"/>
        <dbReference type="ChEBI" id="CHEBI:30616"/>
        <dbReference type="ChEBI" id="CHEBI:33019"/>
        <dbReference type="ChEBI" id="CHEBI:57502"/>
        <dbReference type="ChEBI" id="CHEBI:58437"/>
        <dbReference type="EC" id="2.7.7.18"/>
    </reaction>
</comment>
<evidence type="ECO:0000256" key="8">
    <source>
        <dbReference type="ARBA" id="ARBA00022840"/>
    </source>
</evidence>
<keyword evidence="14" id="KW-1185">Reference proteome</keyword>
<evidence type="ECO:0000256" key="1">
    <source>
        <dbReference type="ARBA" id="ARBA00002324"/>
    </source>
</evidence>
<evidence type="ECO:0000256" key="5">
    <source>
        <dbReference type="ARBA" id="ARBA00022679"/>
    </source>
</evidence>
<dbReference type="GO" id="GO:0005524">
    <property type="term" value="F:ATP binding"/>
    <property type="evidence" value="ECO:0007669"/>
    <property type="project" value="UniProtKB-KW"/>
</dbReference>
<dbReference type="OrthoDB" id="5295945at2"/>
<keyword evidence="8 11" id="KW-0067">ATP-binding</keyword>
<dbReference type="InterPro" id="IPR005248">
    <property type="entry name" value="NadD/NMNAT"/>
</dbReference>
<dbReference type="GO" id="GO:0009435">
    <property type="term" value="P:NAD+ biosynthetic process"/>
    <property type="evidence" value="ECO:0007669"/>
    <property type="project" value="UniProtKB-UniRule"/>
</dbReference>
<dbReference type="Gene3D" id="3.40.50.620">
    <property type="entry name" value="HUPs"/>
    <property type="match status" value="1"/>
</dbReference>
<name>A0A0H4PFR1_9BACT</name>
<keyword evidence="9 11" id="KW-0520">NAD</keyword>
<dbReference type="UniPathway" id="UPA00253">
    <property type="reaction ID" value="UER00332"/>
</dbReference>
<dbReference type="HAMAP" id="MF_00244">
    <property type="entry name" value="NaMN_adenylyltr"/>
    <property type="match status" value="1"/>
</dbReference>
<comment type="function">
    <text evidence="1 11">Catalyzes the reversible adenylation of nicotinate mononucleotide (NaMN) to nicotinic acid adenine dinucleotide (NaAD).</text>
</comment>
<dbReference type="InterPro" id="IPR004821">
    <property type="entry name" value="Cyt_trans-like"/>
</dbReference>
<dbReference type="SUPFAM" id="SSF52374">
    <property type="entry name" value="Nucleotidylyl transferase"/>
    <property type="match status" value="1"/>
</dbReference>
<keyword evidence="6 11" id="KW-0548">Nucleotidyltransferase</keyword>
<dbReference type="PANTHER" id="PTHR39321">
    <property type="entry name" value="NICOTINATE-NUCLEOTIDE ADENYLYLTRANSFERASE-RELATED"/>
    <property type="match status" value="1"/>
</dbReference>
<dbReference type="Proteomes" id="UP000036520">
    <property type="component" value="Chromosome"/>
</dbReference>
<evidence type="ECO:0000313" key="13">
    <source>
        <dbReference type="EMBL" id="AKP51905.1"/>
    </source>
</evidence>
<sequence>MKVGLYFGSFNPIHVGHLIIADTMQDQTDLDEVWFIVSPQNPLKSSRSLLHEFDRLKMVELATADHFKFKVKDVEFHMPRPSYTIDTLTYLSEQYPSHEFSLILGGDNLNHFHKWKNSEELLNQYKIYVYPRPGKNKSVDHKNIEFVEAPLLDISATFIRKTISKGGSVKYLLHPHVMDYIRDKKFFI</sequence>
<keyword evidence="4 11" id="KW-0662">Pyridine nucleotide biosynthesis</keyword>
<dbReference type="EC" id="2.7.7.18" evidence="11"/>
<evidence type="ECO:0000256" key="2">
    <source>
        <dbReference type="ARBA" id="ARBA00005019"/>
    </source>
</evidence>
<evidence type="ECO:0000256" key="3">
    <source>
        <dbReference type="ARBA" id="ARBA00009014"/>
    </source>
</evidence>
<evidence type="ECO:0000256" key="4">
    <source>
        <dbReference type="ARBA" id="ARBA00022642"/>
    </source>
</evidence>
<comment type="pathway">
    <text evidence="2 11">Cofactor biosynthesis; NAD(+) biosynthesis; deamido-NAD(+) from nicotinate D-ribonucleotide: step 1/1.</text>
</comment>
<dbReference type="RefSeq" id="WP_048642200.1">
    <property type="nucleotide sequence ID" value="NZ_CAXBGM010000004.1"/>
</dbReference>
<dbReference type="STRING" id="320787.CA2015_2494"/>
<dbReference type="AlphaFoldDB" id="A0A0H4PFR1"/>
<evidence type="ECO:0000259" key="12">
    <source>
        <dbReference type="Pfam" id="PF01467"/>
    </source>
</evidence>
<proteinExistence type="inferred from homology"/>
<dbReference type="CDD" id="cd02165">
    <property type="entry name" value="NMNAT"/>
    <property type="match status" value="1"/>
</dbReference>
<evidence type="ECO:0000256" key="7">
    <source>
        <dbReference type="ARBA" id="ARBA00022741"/>
    </source>
</evidence>
<dbReference type="KEGG" id="camu:CA2015_2494"/>
<evidence type="ECO:0000313" key="14">
    <source>
        <dbReference type="Proteomes" id="UP000036520"/>
    </source>
</evidence>
<dbReference type="EMBL" id="CP012040">
    <property type="protein sequence ID" value="AKP51905.1"/>
    <property type="molecule type" value="Genomic_DNA"/>
</dbReference>
<dbReference type="GO" id="GO:0004515">
    <property type="term" value="F:nicotinate-nucleotide adenylyltransferase activity"/>
    <property type="evidence" value="ECO:0007669"/>
    <property type="project" value="UniProtKB-UniRule"/>
</dbReference>
<comment type="similarity">
    <text evidence="3 11">Belongs to the NadD family.</text>
</comment>
<dbReference type="NCBIfam" id="TIGR00125">
    <property type="entry name" value="cyt_tran_rel"/>
    <property type="match status" value="1"/>
</dbReference>
<dbReference type="NCBIfam" id="NF000840">
    <property type="entry name" value="PRK00071.1-3"/>
    <property type="match status" value="1"/>
</dbReference>
<protein>
    <recommendedName>
        <fullName evidence="11">Probable nicotinate-nucleotide adenylyltransferase</fullName>
        <ecNumber evidence="11">2.7.7.18</ecNumber>
    </recommendedName>
    <alternativeName>
        <fullName evidence="11">Deamido-NAD(+) diphosphorylase</fullName>
    </alternativeName>
    <alternativeName>
        <fullName evidence="11">Deamido-NAD(+) pyrophosphorylase</fullName>
    </alternativeName>
    <alternativeName>
        <fullName evidence="11">Nicotinate mononucleotide adenylyltransferase</fullName>
        <shortName evidence="11">NaMN adenylyltransferase</shortName>
    </alternativeName>
</protein>
<evidence type="ECO:0000256" key="10">
    <source>
        <dbReference type="ARBA" id="ARBA00048721"/>
    </source>
</evidence>
<dbReference type="Pfam" id="PF01467">
    <property type="entry name" value="CTP_transf_like"/>
    <property type="match status" value="1"/>
</dbReference>
<gene>
    <name evidence="11" type="primary">nadD</name>
    <name evidence="13" type="ORF">CA2015_2494</name>
</gene>
<evidence type="ECO:0000256" key="9">
    <source>
        <dbReference type="ARBA" id="ARBA00023027"/>
    </source>
</evidence>
<dbReference type="PATRIC" id="fig|320787.5.peg.2734"/>
<dbReference type="PANTHER" id="PTHR39321:SF3">
    <property type="entry name" value="PHOSPHOPANTETHEINE ADENYLYLTRANSFERASE"/>
    <property type="match status" value="1"/>
</dbReference>
<evidence type="ECO:0000256" key="6">
    <source>
        <dbReference type="ARBA" id="ARBA00022695"/>
    </source>
</evidence>
<accession>A0A0H4PFR1</accession>
<reference evidence="13 14" key="1">
    <citation type="submission" date="2015-07" db="EMBL/GenBank/DDBJ databases">
        <authorList>
            <person name="Kim K.M."/>
        </authorList>
    </citation>
    <scope>NUCLEOTIDE SEQUENCE [LARGE SCALE GENOMIC DNA]</scope>
    <source>
        <strain evidence="13 14">KCTC 12363</strain>
    </source>
</reference>
<organism evidence="13 14">
    <name type="scientific">Cyclobacterium amurskyense</name>
    <dbReference type="NCBI Taxonomy" id="320787"/>
    <lineage>
        <taxon>Bacteria</taxon>
        <taxon>Pseudomonadati</taxon>
        <taxon>Bacteroidota</taxon>
        <taxon>Cytophagia</taxon>
        <taxon>Cytophagales</taxon>
        <taxon>Cyclobacteriaceae</taxon>
        <taxon>Cyclobacterium</taxon>
    </lineage>
</organism>
<keyword evidence="7 11" id="KW-0547">Nucleotide-binding</keyword>
<dbReference type="InterPro" id="IPR014729">
    <property type="entry name" value="Rossmann-like_a/b/a_fold"/>
</dbReference>
<dbReference type="NCBIfam" id="TIGR00482">
    <property type="entry name" value="nicotinate (nicotinamide) nucleotide adenylyltransferase"/>
    <property type="match status" value="1"/>
</dbReference>
<keyword evidence="5 11" id="KW-0808">Transferase</keyword>
<evidence type="ECO:0000256" key="11">
    <source>
        <dbReference type="HAMAP-Rule" id="MF_00244"/>
    </source>
</evidence>
<feature type="domain" description="Cytidyltransferase-like" evidence="12">
    <location>
        <begin position="5"/>
        <end position="161"/>
    </location>
</feature>